<dbReference type="AlphaFoldDB" id="A0AAW0TTE2"/>
<proteinExistence type="predicted"/>
<dbReference type="EMBL" id="JARAKH010000024">
    <property type="protein sequence ID" value="KAK8390974.1"/>
    <property type="molecule type" value="Genomic_DNA"/>
</dbReference>
<keyword evidence="3" id="KW-1185">Reference proteome</keyword>
<sequence length="85" mass="9303">MKETHFSFTGHEEAPLQRQESSNTQLSETQGPQGLCGGRGKDCSSDTVFDCCAHAHTSETGSCTLGRERAPWLMQCRPWCAGGRK</sequence>
<comment type="caution">
    <text evidence="2">The sequence shown here is derived from an EMBL/GenBank/DDBJ whole genome shotgun (WGS) entry which is preliminary data.</text>
</comment>
<protein>
    <submittedName>
        <fullName evidence="2">Uncharacterized protein</fullName>
    </submittedName>
</protein>
<name>A0AAW0TTE2_SCYPA</name>
<feature type="compositionally biased region" description="Polar residues" evidence="1">
    <location>
        <begin position="18"/>
        <end position="32"/>
    </location>
</feature>
<evidence type="ECO:0000313" key="3">
    <source>
        <dbReference type="Proteomes" id="UP001487740"/>
    </source>
</evidence>
<reference evidence="2 3" key="1">
    <citation type="submission" date="2023-03" db="EMBL/GenBank/DDBJ databases">
        <title>High-quality genome of Scylla paramamosain provides insights in environmental adaptation.</title>
        <authorList>
            <person name="Zhang L."/>
        </authorList>
    </citation>
    <scope>NUCLEOTIDE SEQUENCE [LARGE SCALE GENOMIC DNA]</scope>
    <source>
        <strain evidence="2">LZ_2023a</strain>
        <tissue evidence="2">Muscle</tissue>
    </source>
</reference>
<feature type="compositionally biased region" description="Basic and acidic residues" evidence="1">
    <location>
        <begin position="1"/>
        <end position="15"/>
    </location>
</feature>
<dbReference type="Proteomes" id="UP001487740">
    <property type="component" value="Unassembled WGS sequence"/>
</dbReference>
<gene>
    <name evidence="2" type="ORF">O3P69_016963</name>
</gene>
<evidence type="ECO:0000256" key="1">
    <source>
        <dbReference type="SAM" id="MobiDB-lite"/>
    </source>
</evidence>
<evidence type="ECO:0000313" key="2">
    <source>
        <dbReference type="EMBL" id="KAK8390974.1"/>
    </source>
</evidence>
<feature type="region of interest" description="Disordered" evidence="1">
    <location>
        <begin position="1"/>
        <end position="40"/>
    </location>
</feature>
<organism evidence="2 3">
    <name type="scientific">Scylla paramamosain</name>
    <name type="common">Mud crab</name>
    <dbReference type="NCBI Taxonomy" id="85552"/>
    <lineage>
        <taxon>Eukaryota</taxon>
        <taxon>Metazoa</taxon>
        <taxon>Ecdysozoa</taxon>
        <taxon>Arthropoda</taxon>
        <taxon>Crustacea</taxon>
        <taxon>Multicrustacea</taxon>
        <taxon>Malacostraca</taxon>
        <taxon>Eumalacostraca</taxon>
        <taxon>Eucarida</taxon>
        <taxon>Decapoda</taxon>
        <taxon>Pleocyemata</taxon>
        <taxon>Brachyura</taxon>
        <taxon>Eubrachyura</taxon>
        <taxon>Portunoidea</taxon>
        <taxon>Portunidae</taxon>
        <taxon>Portuninae</taxon>
        <taxon>Scylla</taxon>
    </lineage>
</organism>
<accession>A0AAW0TTE2</accession>